<feature type="binding site" evidence="6">
    <location>
        <position position="718"/>
    </location>
    <ligand>
        <name>Zn(2+)</name>
        <dbReference type="ChEBI" id="CHEBI:29105"/>
    </ligand>
</feature>
<dbReference type="Pfam" id="PF10070">
    <property type="entry name" value="DabA"/>
    <property type="match status" value="1"/>
</dbReference>
<keyword evidence="2 6" id="KW-1003">Cell membrane</keyword>
<evidence type="ECO:0000313" key="8">
    <source>
        <dbReference type="Proteomes" id="UP001575181"/>
    </source>
</evidence>
<dbReference type="PANTHER" id="PTHR38344">
    <property type="entry name" value="UPF0753 PROTEIN AQ_863"/>
    <property type="match status" value="1"/>
</dbReference>
<comment type="similarity">
    <text evidence="6">Belongs to the inorganic carbon transporter (TC 9.A.2) DabA family.</text>
</comment>
<evidence type="ECO:0000256" key="5">
    <source>
        <dbReference type="ARBA" id="ARBA00023136"/>
    </source>
</evidence>
<dbReference type="EMBL" id="JBGUAW010000014">
    <property type="protein sequence ID" value="MFA9462439.1"/>
    <property type="molecule type" value="Genomic_DNA"/>
</dbReference>
<accession>A0ABV4TZC3</accession>
<protein>
    <recommendedName>
        <fullName evidence="6">Probable inorganic carbon transporter subunit DabA</fullName>
    </recommendedName>
</protein>
<keyword evidence="1 6" id="KW-0813">Transport</keyword>
<organism evidence="7 8">
    <name type="scientific">Thiohalorhabdus methylotrophus</name>
    <dbReference type="NCBI Taxonomy" id="3242694"/>
    <lineage>
        <taxon>Bacteria</taxon>
        <taxon>Pseudomonadati</taxon>
        <taxon>Pseudomonadota</taxon>
        <taxon>Gammaproteobacteria</taxon>
        <taxon>Thiohalorhabdales</taxon>
        <taxon>Thiohalorhabdaceae</taxon>
        <taxon>Thiohalorhabdus</taxon>
    </lineage>
</organism>
<evidence type="ECO:0000256" key="6">
    <source>
        <dbReference type="HAMAP-Rule" id="MF_01871"/>
    </source>
</evidence>
<feature type="binding site" evidence="6">
    <location>
        <position position="733"/>
    </location>
    <ligand>
        <name>Zn(2+)</name>
        <dbReference type="ChEBI" id="CHEBI:29105"/>
    </ligand>
</feature>
<keyword evidence="4 6" id="KW-0862">Zinc</keyword>
<dbReference type="RefSeq" id="WP_373657228.1">
    <property type="nucleotide sequence ID" value="NZ_JBGUAW010000014.1"/>
</dbReference>
<evidence type="ECO:0000256" key="3">
    <source>
        <dbReference type="ARBA" id="ARBA00022723"/>
    </source>
</evidence>
<keyword evidence="5 6" id="KW-0472">Membrane</keyword>
<evidence type="ECO:0000256" key="1">
    <source>
        <dbReference type="ARBA" id="ARBA00022448"/>
    </source>
</evidence>
<evidence type="ECO:0000256" key="4">
    <source>
        <dbReference type="ARBA" id="ARBA00022833"/>
    </source>
</evidence>
<dbReference type="Proteomes" id="UP001575181">
    <property type="component" value="Unassembled WGS sequence"/>
</dbReference>
<dbReference type="InterPro" id="IPR018752">
    <property type="entry name" value="DabA"/>
</dbReference>
<feature type="binding site" evidence="6">
    <location>
        <position position="462"/>
    </location>
    <ligand>
        <name>Zn(2+)</name>
        <dbReference type="ChEBI" id="CHEBI:29105"/>
    </ligand>
</feature>
<comment type="function">
    <text evidence="6">Part of an energy-coupled inorganic carbon pump.</text>
</comment>
<proteinExistence type="inferred from homology"/>
<comment type="subcellular location">
    <subcellularLocation>
        <location evidence="6">Cell membrane</location>
        <topology evidence="6">Peripheral membrane protein</topology>
    </subcellularLocation>
</comment>
<feature type="binding site" evidence="6">
    <location>
        <position position="460"/>
    </location>
    <ligand>
        <name>Zn(2+)</name>
        <dbReference type="ChEBI" id="CHEBI:29105"/>
    </ligand>
</feature>
<dbReference type="PANTHER" id="PTHR38344:SF1">
    <property type="entry name" value="INORGANIC CARBON TRANSPORTER SUBUNIT DABA-RELATED"/>
    <property type="match status" value="1"/>
</dbReference>
<keyword evidence="8" id="KW-1185">Reference proteome</keyword>
<dbReference type="HAMAP" id="MF_01871">
    <property type="entry name" value="DabA"/>
    <property type="match status" value="1"/>
</dbReference>
<reference evidence="7 8" key="1">
    <citation type="submission" date="2024-08" db="EMBL/GenBank/DDBJ databases">
        <title>Whole-genome sequencing of halo(alkali)philic microorganisms from hypersaline lakes.</title>
        <authorList>
            <person name="Sorokin D.Y."/>
            <person name="Merkel A.Y."/>
            <person name="Messina E."/>
            <person name="Yakimov M."/>
        </authorList>
    </citation>
    <scope>NUCLEOTIDE SEQUENCE [LARGE SCALE GENOMIC DNA]</scope>
    <source>
        <strain evidence="7 8">Cl-TMA</strain>
    </source>
</reference>
<evidence type="ECO:0000313" key="7">
    <source>
        <dbReference type="EMBL" id="MFA9462439.1"/>
    </source>
</evidence>
<comment type="caution">
    <text evidence="7">The sequence shown here is derived from an EMBL/GenBank/DDBJ whole genome shotgun (WGS) entry which is preliminary data.</text>
</comment>
<keyword evidence="3 6" id="KW-0479">Metal-binding</keyword>
<name>A0ABV4TZC3_9GAMM</name>
<gene>
    <name evidence="6" type="primary">dabA</name>
    <name evidence="7" type="ORF">ACERLL_16645</name>
</gene>
<comment type="subunit">
    <text evidence="6">Forms a complex with DabB.</text>
</comment>
<sequence>MSLSLGEKLKIRTTVYVAGEPIPFFWPMRSFIHHNPLHGLEHLPFPEAVEQGEKLFHARGYLPRRSYQRYLAEGRVDRERLAYEVEAFAADRDPIPGIDLPRWLMALLTETEQSVALKRTLAGPEDVLASLNGSTSTAETAPGTASVTGELRAALLGERPLYEAVDALYGTDIGAELDELVIKSCLDFFDEGQSVWGMPGREEGFFAAWRQIAIRNGRLFLRGLHVERILAEANGPEEVIAQVMRALEVPESRWMGCFTRELARLHGWAGFIRWRSNAPHYHWSEQFPGDLVDMLAVRLTLALALLSERKHKRLATTTGAIEQAIETRTAETYLRHELHSGAILPAEALRVEKALARGKPDRIETVFADYVRAKRDDEARRQAERLRELGRRAEGEGGLGTLSGESLGRLLDTLNEFERSEGMLWLRSMEAHATNRLLGEVNLTPPEPREKRPFAQALFCIDTRSERIRRHLESAGDYQTFGIAGFFGVPVSFMELGKGNEIPLCPVLLTPKNLVLEMPVSAPQDPAAVTALEKALHELKESVVSPFVTVEAIGLLFGLDMVGKTLIPQYYNRWRQHLHEEKPPTHWMLDKLSREQADSIVRTVQRSVIIKAVEQEFSLAAERITDTMVRELREAAMGNQQRATELAEAAGLDAGGEQAFIDRLREVYRIDPAFARLQMEQLGRIGFTLEEQVGFVGKALRSIGLTEGFSRFILLVGHGSTSENNPYESALDCGACGGNHGLVNARALAHMANKPEVRRQLREQGIDIPDDAWFVAALHDTTTDALELADLDRLPGSHGAYLDRLHNGLTAASRRCAQERMPTLKIPAVEGESEDTYREAQRNSMDWSQVRPEWGLSGNAYFIIGRRALTQELSLEGRAFLHSYDYRIDPKRRLLETILTGPLVVGQWINMEHYFSTVDNERFGSGSKVYHNVAGRFGVMTGNLSDLRTGLPSQTVLDQGRPYHQPLRLITVIEAPLEQAQAAVESVISVKQLVRNGWIRLLVIDPETGTVTTYEDGEWLSQPFADSQPILEETSA</sequence>
<evidence type="ECO:0000256" key="2">
    <source>
        <dbReference type="ARBA" id="ARBA00022475"/>
    </source>
</evidence>
<comment type="cofactor">
    <cofactor evidence="6">
        <name>Zn(2+)</name>
        <dbReference type="ChEBI" id="CHEBI:29105"/>
    </cofactor>
</comment>